<dbReference type="Pfam" id="PF00027">
    <property type="entry name" value="cNMP_binding"/>
    <property type="match status" value="1"/>
</dbReference>
<comment type="caution">
    <text evidence="2">The sequence shown here is derived from an EMBL/GenBank/DDBJ whole genome shotgun (WGS) entry which is preliminary data.</text>
</comment>
<dbReference type="Gene3D" id="2.60.120.10">
    <property type="entry name" value="Jelly Rolls"/>
    <property type="match status" value="1"/>
</dbReference>
<dbReference type="SUPFAM" id="SSF51206">
    <property type="entry name" value="cAMP-binding domain-like"/>
    <property type="match status" value="1"/>
</dbReference>
<evidence type="ECO:0000313" key="3">
    <source>
        <dbReference type="Proteomes" id="UP000730482"/>
    </source>
</evidence>
<dbReference type="InterPro" id="IPR014710">
    <property type="entry name" value="RmlC-like_jellyroll"/>
</dbReference>
<gene>
    <name evidence="2" type="ORF">KGQ19_47805</name>
</gene>
<dbReference type="CDD" id="cd00038">
    <property type="entry name" value="CAP_ED"/>
    <property type="match status" value="1"/>
</dbReference>
<dbReference type="InterPro" id="IPR045641">
    <property type="entry name" value="SrpI-like"/>
</dbReference>
<dbReference type="InterPro" id="IPR000595">
    <property type="entry name" value="cNMP-bd_dom"/>
</dbReference>
<dbReference type="EMBL" id="JAAFYZ010000408">
    <property type="protein sequence ID" value="MBS2554586.1"/>
    <property type="molecule type" value="Genomic_DNA"/>
</dbReference>
<feature type="domain" description="Cyclic nucleotide-binding" evidence="1">
    <location>
        <begin position="99"/>
        <end position="169"/>
    </location>
</feature>
<dbReference type="InterPro" id="IPR018490">
    <property type="entry name" value="cNMP-bd_dom_sf"/>
</dbReference>
<dbReference type="SMART" id="SM00100">
    <property type="entry name" value="cNMP"/>
    <property type="match status" value="1"/>
</dbReference>
<dbReference type="PROSITE" id="PS50042">
    <property type="entry name" value="CNMP_BINDING_3"/>
    <property type="match status" value="1"/>
</dbReference>
<accession>A0ABS5L8B4</accession>
<dbReference type="InterPro" id="IPR049817">
    <property type="entry name" value="Encap_f2b"/>
</dbReference>
<protein>
    <submittedName>
        <fullName evidence="2">Cyclic nucleotide-binding domain-containing protein</fullName>
    </submittedName>
</protein>
<reference evidence="2 3" key="1">
    <citation type="submission" date="2020-02" db="EMBL/GenBank/DDBJ databases">
        <title>Acidophilic actinobacteria isolated from forest soil.</title>
        <authorList>
            <person name="Golinska P."/>
        </authorList>
    </citation>
    <scope>NUCLEOTIDE SEQUENCE [LARGE SCALE GENOMIC DNA]</scope>
    <source>
        <strain evidence="2 3">NL8</strain>
    </source>
</reference>
<proteinExistence type="predicted"/>
<dbReference type="NCBIfam" id="NF041163">
    <property type="entry name" value="encap_f2b"/>
    <property type="match status" value="1"/>
</dbReference>
<dbReference type="Pfam" id="PF19307">
    <property type="entry name" value="SrpI-like"/>
    <property type="match status" value="1"/>
</dbReference>
<organism evidence="2 3">
    <name type="scientific">Catenulispora pinistramenti</name>
    <dbReference type="NCBI Taxonomy" id="2705254"/>
    <lineage>
        <taxon>Bacteria</taxon>
        <taxon>Bacillati</taxon>
        <taxon>Actinomycetota</taxon>
        <taxon>Actinomycetes</taxon>
        <taxon>Catenulisporales</taxon>
        <taxon>Catenulisporaceae</taxon>
        <taxon>Catenulispora</taxon>
    </lineage>
</organism>
<sequence length="483" mass="51943">MTVEQSAAAPQAAAEGNQLSLDTAAARNLATTTKTPPQMQGITSRWLLRVLPWVEAAGGAYRVNRRLSHAVGRGRVAFSQAGDDDVSVVAPTLTELPPLRGFADEALLTELGSRFTVRELRAGETLAEAGTPVDTLWLIAHGKVDLAGRGKYGDHSVHGHLADGDHLGDEVFHSGARNGAASNGHAPKWRTTARAVTPVIALSVPASEIRALIERSAGLQQHLAAHSTTRAKAQNAHGEAEIALSAGHEGEAALPGTFADYELKPREYELSVAQTVLRIHTRVADLYNKPMSQLDQQLRLTIEAVRERQEDELVNNRGFGLLHNADFEQRVHTHSGPPTPDDLDELLSLRRDTSYLLAHPKAIAAFGRECTKRGIYPGTIDLLGSQVPSWRGVPLLPVPKIPILDGHTTSILALRVGEAEQGVVGLHQTGIPDEYQPGLSVRFMGVDEKAITNYLVSAYYSAAVLVPDALGVLENVEIARPRG</sequence>
<dbReference type="Proteomes" id="UP000730482">
    <property type="component" value="Unassembled WGS sequence"/>
</dbReference>
<evidence type="ECO:0000259" key="1">
    <source>
        <dbReference type="PROSITE" id="PS50042"/>
    </source>
</evidence>
<dbReference type="RefSeq" id="WP_212022180.1">
    <property type="nucleotide sequence ID" value="NZ_JAAFYZ010000408.1"/>
</dbReference>
<evidence type="ECO:0000313" key="2">
    <source>
        <dbReference type="EMBL" id="MBS2554586.1"/>
    </source>
</evidence>
<keyword evidence="3" id="KW-1185">Reference proteome</keyword>
<name>A0ABS5L8B4_9ACTN</name>